<keyword evidence="2" id="KW-0812">Transmembrane</keyword>
<feature type="transmembrane region" description="Helical" evidence="2">
    <location>
        <begin position="58"/>
        <end position="83"/>
    </location>
</feature>
<feature type="transmembrane region" description="Helical" evidence="2">
    <location>
        <begin position="191"/>
        <end position="216"/>
    </location>
</feature>
<reference evidence="4" key="1">
    <citation type="journal article" date="2019" name="Int. J. Syst. Evol. Microbiol.">
        <title>The Global Catalogue of Microorganisms (GCM) 10K type strain sequencing project: providing services to taxonomists for standard genome sequencing and annotation.</title>
        <authorList>
            <consortium name="The Broad Institute Genomics Platform"/>
            <consortium name="The Broad Institute Genome Sequencing Center for Infectious Disease"/>
            <person name="Wu L."/>
            <person name="Ma J."/>
        </authorList>
    </citation>
    <scope>NUCLEOTIDE SEQUENCE [LARGE SCALE GENOMIC DNA]</scope>
    <source>
        <strain evidence="4">JCM 16544</strain>
    </source>
</reference>
<evidence type="ECO:0000256" key="1">
    <source>
        <dbReference type="SAM" id="MobiDB-lite"/>
    </source>
</evidence>
<accession>A0ABP7AR37</accession>
<name>A0ABP7AR37_9MICO</name>
<evidence type="ECO:0000313" key="3">
    <source>
        <dbReference type="EMBL" id="GAA3637920.1"/>
    </source>
</evidence>
<proteinExistence type="predicted"/>
<evidence type="ECO:0008006" key="5">
    <source>
        <dbReference type="Google" id="ProtNLM"/>
    </source>
</evidence>
<gene>
    <name evidence="3" type="ORF">GCM10022200_21630</name>
</gene>
<feature type="transmembrane region" description="Helical" evidence="2">
    <location>
        <begin position="90"/>
        <end position="109"/>
    </location>
</feature>
<evidence type="ECO:0000313" key="4">
    <source>
        <dbReference type="Proteomes" id="UP001501697"/>
    </source>
</evidence>
<keyword evidence="2" id="KW-1133">Transmembrane helix</keyword>
<sequence>MTTQPEHRASESVEPAATAAKVPSRTAPAFTVRHIQLMRALFAAIAAVMITFSPDHSAAVGLAVFSGFAIATALVLLLGSWLVYPKGRRWPWLLSGSVTAVAGMAASMYPVRTVLGFFVVMVSWALVAGLIEALSGWWMLRHDVTRGEMPRSEARDAIVVGALGVVLAIALLLVPAGYALPYTVAEADQTFVLTGIIIGVGLFGGYAAIVAVYLGIAGFSPRTDPQVDAADQSDAGAPAGRAATEPPTTERKDLA</sequence>
<keyword evidence="2" id="KW-0472">Membrane</keyword>
<protein>
    <recommendedName>
        <fullName evidence="5">Acyl-CoA synthetase</fullName>
    </recommendedName>
</protein>
<dbReference type="Proteomes" id="UP001501697">
    <property type="component" value="Unassembled WGS sequence"/>
</dbReference>
<feature type="transmembrane region" description="Helical" evidence="2">
    <location>
        <begin position="115"/>
        <end position="138"/>
    </location>
</feature>
<feature type="transmembrane region" description="Helical" evidence="2">
    <location>
        <begin position="158"/>
        <end position="179"/>
    </location>
</feature>
<evidence type="ECO:0000256" key="2">
    <source>
        <dbReference type="SAM" id="Phobius"/>
    </source>
</evidence>
<comment type="caution">
    <text evidence="3">The sequence shown here is derived from an EMBL/GenBank/DDBJ whole genome shotgun (WGS) entry which is preliminary data.</text>
</comment>
<organism evidence="3 4">
    <name type="scientific">Microbacterium awajiense</name>
    <dbReference type="NCBI Taxonomy" id="415214"/>
    <lineage>
        <taxon>Bacteria</taxon>
        <taxon>Bacillati</taxon>
        <taxon>Actinomycetota</taxon>
        <taxon>Actinomycetes</taxon>
        <taxon>Micrococcales</taxon>
        <taxon>Microbacteriaceae</taxon>
        <taxon>Microbacterium</taxon>
    </lineage>
</organism>
<dbReference type="EMBL" id="BAAAYU010000005">
    <property type="protein sequence ID" value="GAA3637920.1"/>
    <property type="molecule type" value="Genomic_DNA"/>
</dbReference>
<keyword evidence="4" id="KW-1185">Reference proteome</keyword>
<feature type="region of interest" description="Disordered" evidence="1">
    <location>
        <begin position="224"/>
        <end position="255"/>
    </location>
</feature>
<feature type="transmembrane region" description="Helical" evidence="2">
    <location>
        <begin position="35"/>
        <end position="52"/>
    </location>
</feature>
<dbReference type="RefSeq" id="WP_344738415.1">
    <property type="nucleotide sequence ID" value="NZ_BAAAYU010000005.1"/>
</dbReference>